<dbReference type="SUPFAM" id="SSF46548">
    <property type="entry name" value="alpha-helical ferredoxin"/>
    <property type="match status" value="1"/>
</dbReference>
<dbReference type="GO" id="GO:0005886">
    <property type="term" value="C:plasma membrane"/>
    <property type="evidence" value="ECO:0007669"/>
    <property type="project" value="TreeGrafter"/>
</dbReference>
<keyword evidence="1" id="KW-0004">4Fe-4S</keyword>
<dbReference type="Gene3D" id="1.10.1060.10">
    <property type="entry name" value="Alpha-helical ferredoxin"/>
    <property type="match status" value="1"/>
</dbReference>
<name>X0STR4_9ZZZZ</name>
<keyword evidence="5" id="KW-0411">Iron-sulfur</keyword>
<organism evidence="7">
    <name type="scientific">marine sediment metagenome</name>
    <dbReference type="NCBI Taxonomy" id="412755"/>
    <lineage>
        <taxon>unclassified sequences</taxon>
        <taxon>metagenomes</taxon>
        <taxon>ecological metagenomes</taxon>
    </lineage>
</organism>
<gene>
    <name evidence="7" type="ORF">S01H1_02078</name>
</gene>
<sequence>MKQILDQAKACTECELCNEVCPSYWATGEVLFSPMQRLKTTIKLFEGGEVSDREIESLYKCLTCMRCDQVCPEEIKISPVVTKARAELCKRGLGPLVRHNKVIEGILDKGNAVNGDPQKRLEWLPEEFPRNESDTLLYMGCLASYLVKDAATSSYQVLKKLGVDFMIMEDEGCCGSILFTTGRIDLAGEWSQKIVDRFKSLGIRRIIVTCPVCQERFKHSYAEVLGGFDFSVYHMAEVIYDLLKDKPDLLTKVQRTMTYQDPCLLARGEGISEEPRRILQWCGVELKEMP</sequence>
<keyword evidence="3" id="KW-0560">Oxidoreductase</keyword>
<dbReference type="Pfam" id="PF02754">
    <property type="entry name" value="CCG"/>
    <property type="match status" value="1"/>
</dbReference>
<keyword evidence="4" id="KW-0408">Iron</keyword>
<comment type="caution">
    <text evidence="7">The sequence shown here is derived from an EMBL/GenBank/DDBJ whole genome shotgun (WGS) entry which is preliminary data.</text>
</comment>
<dbReference type="PROSITE" id="PS00198">
    <property type="entry name" value="4FE4S_FER_1"/>
    <property type="match status" value="1"/>
</dbReference>
<evidence type="ECO:0000256" key="1">
    <source>
        <dbReference type="ARBA" id="ARBA00022485"/>
    </source>
</evidence>
<dbReference type="InterPro" id="IPR017900">
    <property type="entry name" value="4Fe4S_Fe_S_CS"/>
</dbReference>
<evidence type="ECO:0000313" key="7">
    <source>
        <dbReference type="EMBL" id="GAF84553.1"/>
    </source>
</evidence>
<dbReference type="GO" id="GO:0051539">
    <property type="term" value="F:4 iron, 4 sulfur cluster binding"/>
    <property type="evidence" value="ECO:0007669"/>
    <property type="project" value="UniProtKB-KW"/>
</dbReference>
<feature type="domain" description="4Fe-4S ferredoxin-type" evidence="6">
    <location>
        <begin position="1"/>
        <end position="31"/>
    </location>
</feature>
<protein>
    <recommendedName>
        <fullName evidence="6">4Fe-4S ferredoxin-type domain-containing protein</fullName>
    </recommendedName>
</protein>
<dbReference type="InterPro" id="IPR017896">
    <property type="entry name" value="4Fe4S_Fe-S-bd"/>
</dbReference>
<feature type="non-terminal residue" evidence="7">
    <location>
        <position position="290"/>
    </location>
</feature>
<accession>X0STR4</accession>
<evidence type="ECO:0000256" key="2">
    <source>
        <dbReference type="ARBA" id="ARBA00022723"/>
    </source>
</evidence>
<feature type="domain" description="4Fe-4S ferredoxin-type" evidence="6">
    <location>
        <begin position="51"/>
        <end position="80"/>
    </location>
</feature>
<reference evidence="7" key="1">
    <citation type="journal article" date="2014" name="Front. Microbiol.">
        <title>High frequency of phylogenetically diverse reductive dehalogenase-homologous genes in deep subseafloor sedimentary metagenomes.</title>
        <authorList>
            <person name="Kawai M."/>
            <person name="Futagami T."/>
            <person name="Toyoda A."/>
            <person name="Takaki Y."/>
            <person name="Nishi S."/>
            <person name="Hori S."/>
            <person name="Arai W."/>
            <person name="Tsubouchi T."/>
            <person name="Morono Y."/>
            <person name="Uchiyama I."/>
            <person name="Ito T."/>
            <person name="Fujiyama A."/>
            <person name="Inagaki F."/>
            <person name="Takami H."/>
        </authorList>
    </citation>
    <scope>NUCLEOTIDE SEQUENCE</scope>
    <source>
        <strain evidence="7">Expedition CK06-06</strain>
    </source>
</reference>
<dbReference type="InterPro" id="IPR004017">
    <property type="entry name" value="Cys_rich_dom"/>
</dbReference>
<dbReference type="InterPro" id="IPR009051">
    <property type="entry name" value="Helical_ferredxn"/>
</dbReference>
<dbReference type="PANTHER" id="PTHR43255:SF1">
    <property type="entry name" value="IRON-SULFUR-BINDING OXIDOREDUCTASE FADF-RELATED"/>
    <property type="match status" value="1"/>
</dbReference>
<evidence type="ECO:0000259" key="6">
    <source>
        <dbReference type="PROSITE" id="PS51379"/>
    </source>
</evidence>
<dbReference type="Pfam" id="PF13183">
    <property type="entry name" value="Fer4_8"/>
    <property type="match status" value="1"/>
</dbReference>
<dbReference type="InterPro" id="IPR051460">
    <property type="entry name" value="HdrC_iron-sulfur_subunit"/>
</dbReference>
<dbReference type="AlphaFoldDB" id="X0STR4"/>
<evidence type="ECO:0000256" key="3">
    <source>
        <dbReference type="ARBA" id="ARBA00023002"/>
    </source>
</evidence>
<dbReference type="PROSITE" id="PS51379">
    <property type="entry name" value="4FE4S_FER_2"/>
    <property type="match status" value="2"/>
</dbReference>
<proteinExistence type="predicted"/>
<dbReference type="PANTHER" id="PTHR43255">
    <property type="entry name" value="IRON-SULFUR-BINDING OXIDOREDUCTASE FADF-RELATED-RELATED"/>
    <property type="match status" value="1"/>
</dbReference>
<dbReference type="GO" id="GO:0016491">
    <property type="term" value="F:oxidoreductase activity"/>
    <property type="evidence" value="ECO:0007669"/>
    <property type="project" value="UniProtKB-KW"/>
</dbReference>
<dbReference type="EMBL" id="BARS01000965">
    <property type="protein sequence ID" value="GAF84553.1"/>
    <property type="molecule type" value="Genomic_DNA"/>
</dbReference>
<evidence type="ECO:0000256" key="4">
    <source>
        <dbReference type="ARBA" id="ARBA00023004"/>
    </source>
</evidence>
<dbReference type="GO" id="GO:0046872">
    <property type="term" value="F:metal ion binding"/>
    <property type="evidence" value="ECO:0007669"/>
    <property type="project" value="UniProtKB-KW"/>
</dbReference>
<keyword evidence="2" id="KW-0479">Metal-binding</keyword>
<evidence type="ECO:0000256" key="5">
    <source>
        <dbReference type="ARBA" id="ARBA00023014"/>
    </source>
</evidence>